<feature type="signal peptide" evidence="1">
    <location>
        <begin position="1"/>
        <end position="22"/>
    </location>
</feature>
<keyword evidence="1" id="KW-0732">Signal</keyword>
<dbReference type="EC" id="3.4.14.5" evidence="4"/>
<organism evidence="4 5">
    <name type="scientific">Alteromonas macleodii</name>
    <name type="common">Pseudoalteromonas macleodii</name>
    <dbReference type="NCBI Taxonomy" id="28108"/>
    <lineage>
        <taxon>Bacteria</taxon>
        <taxon>Pseudomonadati</taxon>
        <taxon>Pseudomonadota</taxon>
        <taxon>Gammaproteobacteria</taxon>
        <taxon>Alteromonadales</taxon>
        <taxon>Alteromonadaceae</taxon>
        <taxon>Alteromonas/Salinimonas group</taxon>
        <taxon>Alteromonas</taxon>
    </lineage>
</organism>
<dbReference type="EMBL" id="LR812090">
    <property type="protein sequence ID" value="CAB9495397.1"/>
    <property type="molecule type" value="Genomic_DNA"/>
</dbReference>
<gene>
    <name evidence="4" type="primary">dap</name>
    <name evidence="4" type="ORF">ALFOR1_50081</name>
</gene>
<dbReference type="Gene3D" id="2.140.10.30">
    <property type="entry name" value="Dipeptidylpeptidase IV, N-terminal domain"/>
    <property type="match status" value="1"/>
</dbReference>
<proteinExistence type="predicted"/>
<dbReference type="GO" id="GO:0008236">
    <property type="term" value="F:serine-type peptidase activity"/>
    <property type="evidence" value="ECO:0007669"/>
    <property type="project" value="InterPro"/>
</dbReference>
<dbReference type="GO" id="GO:0008239">
    <property type="term" value="F:dipeptidyl-peptidase activity"/>
    <property type="evidence" value="ECO:0007669"/>
    <property type="project" value="UniProtKB-EC"/>
</dbReference>
<dbReference type="Pfam" id="PF00930">
    <property type="entry name" value="DPPIV_N"/>
    <property type="match status" value="1"/>
</dbReference>
<keyword evidence="4" id="KW-0378">Hydrolase</keyword>
<dbReference type="SUPFAM" id="SSF53474">
    <property type="entry name" value="alpha/beta-Hydrolases"/>
    <property type="match status" value="1"/>
</dbReference>
<dbReference type="InterPro" id="IPR002469">
    <property type="entry name" value="Peptidase_S9B_N"/>
</dbReference>
<dbReference type="Pfam" id="PF00326">
    <property type="entry name" value="Peptidase_S9"/>
    <property type="match status" value="1"/>
</dbReference>
<evidence type="ECO:0000313" key="5">
    <source>
        <dbReference type="Proteomes" id="UP000509458"/>
    </source>
</evidence>
<sequence length="741" mass="84065">MQIKMKKALLIGAAMLSTALNAETLTIERIFSSPSLDGNAPRSLKVSPDGQRVTFLKGKQTDYERLDLWEYHIESGQTRMLFDSNDLQSGEEVLSDEEKARRERMRLSGSGIVSYQWSDDGKALLFPLGGDVFYHKLGEKGAKQLLDTEAFETDIKLSPKGNYISFIRDQNLYVKHIESGKETAITKEGGGNIKFGMAEFVAQEEMGRMTGYWWSPDETKIAFTKVDESPVDVITRSEIYADDIKLIEQKYPKAGTPNVLVELAIQDINSGDRTWVDLGKDKDIYFARGKWMPNSTTFTYQWQTRDQQTLELRAFDLNSKKENVLLTETSDTWVNLHDDLYFLKEKGQFIWASERDGFKHLYLFNNSGKLIKQLTKGDWVVDSVEAIDTANNRVYFSGRKDTPLESHVYSVPLDGGDISRVTELGAYHSAAFSKDASIFIDRFSTINSPAQVSLNSANGERITWLEENKVEEGHPLHAYMDSWTAPEFGDITTKDGATLKYRIYTPDSAKQNPEQKHPVIVYLYGGPHAQVVTNSWAGNRGLLFQHWVDQGYVVFTLDNRGSNYRGKGFEDPIYKKMGFIEVDDQVAGVEFLRTLPFVDAERIGVHGHSYGGYMTLMTMFKAGDYFAAGVSGAPVTDWRLYDTHYTERYMGNPNTDDDAYTASSVFPYAKDLKGDLLIYHGMADDNVLFTHSTMLYKHLQDLAIPFETMDYPGKKHSIRGKQTGIHLYKTITNFFNRNLKD</sequence>
<dbReference type="Gene3D" id="3.40.50.1820">
    <property type="entry name" value="alpha/beta hydrolase"/>
    <property type="match status" value="1"/>
</dbReference>
<evidence type="ECO:0000259" key="3">
    <source>
        <dbReference type="Pfam" id="PF00930"/>
    </source>
</evidence>
<evidence type="ECO:0000313" key="4">
    <source>
        <dbReference type="EMBL" id="CAB9495397.1"/>
    </source>
</evidence>
<dbReference type="InterPro" id="IPR050278">
    <property type="entry name" value="Serine_Prot_S9B/DPPIV"/>
</dbReference>
<dbReference type="GO" id="GO:0006508">
    <property type="term" value="P:proteolysis"/>
    <property type="evidence" value="ECO:0007669"/>
    <property type="project" value="InterPro"/>
</dbReference>
<dbReference type="InterPro" id="IPR029058">
    <property type="entry name" value="AB_hydrolase_fold"/>
</dbReference>
<keyword evidence="4" id="KW-0645">Protease</keyword>
<dbReference type="InterPro" id="IPR001375">
    <property type="entry name" value="Peptidase_S9_cat"/>
</dbReference>
<keyword evidence="4" id="KW-0031">Aminopeptidase</keyword>
<dbReference type="PANTHER" id="PTHR11731:SF193">
    <property type="entry name" value="DIPEPTIDYL PEPTIDASE 9"/>
    <property type="match status" value="1"/>
</dbReference>
<evidence type="ECO:0000256" key="1">
    <source>
        <dbReference type="SAM" id="SignalP"/>
    </source>
</evidence>
<feature type="domain" description="Peptidase S9 prolyl oligopeptidase catalytic" evidence="2">
    <location>
        <begin position="545"/>
        <end position="740"/>
    </location>
</feature>
<dbReference type="AlphaFoldDB" id="A0A6T9Y3M7"/>
<evidence type="ECO:0000259" key="2">
    <source>
        <dbReference type="Pfam" id="PF00326"/>
    </source>
</evidence>
<protein>
    <submittedName>
        <fullName evidence="4">Dipeptidyl aminopeptidase 4</fullName>
        <ecNumber evidence="4">3.4.14.5</ecNumber>
    </submittedName>
</protein>
<dbReference type="GO" id="GO:0004177">
    <property type="term" value="F:aminopeptidase activity"/>
    <property type="evidence" value="ECO:0007669"/>
    <property type="project" value="UniProtKB-KW"/>
</dbReference>
<dbReference type="Proteomes" id="UP000509458">
    <property type="component" value="Chromosome"/>
</dbReference>
<dbReference type="PANTHER" id="PTHR11731">
    <property type="entry name" value="PROTEASE FAMILY S9B,C DIPEPTIDYL-PEPTIDASE IV-RELATED"/>
    <property type="match status" value="1"/>
</dbReference>
<name>A0A6T9Y3M7_ALTMA</name>
<feature type="chain" id="PRO_5029665085" evidence="1">
    <location>
        <begin position="23"/>
        <end position="741"/>
    </location>
</feature>
<accession>A0A6T9Y3M7</accession>
<reference evidence="4 5" key="1">
    <citation type="submission" date="2020-06" db="EMBL/GenBank/DDBJ databases">
        <authorList>
            <person name="Duchaud E."/>
        </authorList>
    </citation>
    <scope>NUCLEOTIDE SEQUENCE [LARGE SCALE GENOMIC DNA]</scope>
    <source>
        <strain evidence="4">Alteromonas fortis</strain>
    </source>
</reference>
<feature type="domain" description="Dipeptidylpeptidase IV N-terminal" evidence="3">
    <location>
        <begin position="127"/>
        <end position="449"/>
    </location>
</feature>
<dbReference type="SUPFAM" id="SSF82171">
    <property type="entry name" value="DPP6 N-terminal domain-like"/>
    <property type="match status" value="1"/>
</dbReference>